<dbReference type="EMBL" id="KE658506">
    <property type="protein sequence ID" value="EQK97536.1"/>
    <property type="molecule type" value="Genomic_DNA"/>
</dbReference>
<dbReference type="GO" id="GO:0046983">
    <property type="term" value="F:protein dimerization activity"/>
    <property type="evidence" value="ECO:0007669"/>
    <property type="project" value="InterPro"/>
</dbReference>
<feature type="region of interest" description="Disordered" evidence="1">
    <location>
        <begin position="92"/>
        <end position="183"/>
    </location>
</feature>
<evidence type="ECO:0000259" key="2">
    <source>
        <dbReference type="PROSITE" id="PS50888"/>
    </source>
</evidence>
<keyword evidence="3" id="KW-0238">DNA-binding</keyword>
<evidence type="ECO:0000313" key="4">
    <source>
        <dbReference type="Proteomes" id="UP000019374"/>
    </source>
</evidence>
<feature type="region of interest" description="Disordered" evidence="1">
    <location>
        <begin position="1"/>
        <end position="34"/>
    </location>
</feature>
<feature type="compositionally biased region" description="Polar residues" evidence="1">
    <location>
        <begin position="129"/>
        <end position="138"/>
    </location>
</feature>
<name>T5A713_OPHSC</name>
<dbReference type="Gene3D" id="4.10.280.10">
    <property type="entry name" value="Helix-loop-helix DNA-binding domain"/>
    <property type="match status" value="1"/>
</dbReference>
<dbReference type="Proteomes" id="UP000019374">
    <property type="component" value="Unassembled WGS sequence"/>
</dbReference>
<proteinExistence type="predicted"/>
<reference evidence="3 4" key="1">
    <citation type="journal article" date="2013" name="Chin. Sci. Bull.">
        <title>Genome survey uncovers the secrets of sex and lifestyle in caterpillar fungus.</title>
        <authorList>
            <person name="Hu X."/>
            <person name="Zhang Y."/>
            <person name="Xiao G."/>
            <person name="Zheng P."/>
            <person name="Xia Y."/>
            <person name="Zhang X."/>
            <person name="St Leger R.J."/>
            <person name="Liu X."/>
            <person name="Wang C."/>
        </authorList>
    </citation>
    <scope>NUCLEOTIDE SEQUENCE [LARGE SCALE GENOMIC DNA]</scope>
    <source>
        <strain evidence="4">Co18 / CGMCC 3.14243</strain>
        <tissue evidence="3">Fruit-body</tissue>
    </source>
</reference>
<dbReference type="AlphaFoldDB" id="T5A713"/>
<dbReference type="CDD" id="cd00083">
    <property type="entry name" value="bHLH_SF"/>
    <property type="match status" value="1"/>
</dbReference>
<dbReference type="InterPro" id="IPR036638">
    <property type="entry name" value="HLH_DNA-bd_sf"/>
</dbReference>
<feature type="domain" description="BHLH" evidence="2">
    <location>
        <begin position="31"/>
        <end position="81"/>
    </location>
</feature>
<dbReference type="PANTHER" id="PTHR46266:SF4">
    <property type="entry name" value="TRANSCRIPTION FACTOR TT8"/>
    <property type="match status" value="1"/>
</dbReference>
<evidence type="ECO:0000313" key="3">
    <source>
        <dbReference type="EMBL" id="EQK97536.1"/>
    </source>
</evidence>
<dbReference type="Pfam" id="PF00010">
    <property type="entry name" value="HLH"/>
    <property type="match status" value="1"/>
</dbReference>
<accession>T5A713</accession>
<organism evidence="3 4">
    <name type="scientific">Ophiocordyceps sinensis (strain Co18 / CGMCC 3.14243)</name>
    <name type="common">Yarsagumba caterpillar fungus</name>
    <name type="synonym">Hirsutella sinensis</name>
    <dbReference type="NCBI Taxonomy" id="911162"/>
    <lineage>
        <taxon>Eukaryota</taxon>
        <taxon>Fungi</taxon>
        <taxon>Dikarya</taxon>
        <taxon>Ascomycota</taxon>
        <taxon>Pezizomycotina</taxon>
        <taxon>Sordariomycetes</taxon>
        <taxon>Hypocreomycetidae</taxon>
        <taxon>Hypocreales</taxon>
        <taxon>Ophiocordycipitaceae</taxon>
        <taxon>Ophiocordyceps</taxon>
    </lineage>
</organism>
<protein>
    <submittedName>
        <fullName evidence="3">Helix-loop-helix DNA-binding protein</fullName>
    </submittedName>
</protein>
<sequence length="289" mass="31240">MPVMPTGRGAPATGNKAASAGGTDAAGRKLARKTAHSLIERRRRSKMNEEFAVLKAMIPACTGEMHKLAILQASIEYVRYLQDCVAKLKAKHDDDHGRGNATHDPPLGDFHPTLREDPAAGEAEMTDSDMASPNQADNVDTHRLPSISPALWAQDHHSHRRHSYLRNSRDHGQHGYSMSACTSPAFGPQRSIHHVPGRASASASTLTSPMLLQCDFVPKASPAFGPQRSIHHVPGRASASESRPTSPMLHQCDFVHEASSALLMLNNDGRDSHARGRGLSVRDLLSADV</sequence>
<dbReference type="PROSITE" id="PS50888">
    <property type="entry name" value="BHLH"/>
    <property type="match status" value="1"/>
</dbReference>
<evidence type="ECO:0000256" key="1">
    <source>
        <dbReference type="SAM" id="MobiDB-lite"/>
    </source>
</evidence>
<dbReference type="SUPFAM" id="SSF47459">
    <property type="entry name" value="HLH, helix-loop-helix DNA-binding domain"/>
    <property type="match status" value="1"/>
</dbReference>
<dbReference type="OrthoDB" id="4927822at2759"/>
<dbReference type="InterPro" id="IPR011598">
    <property type="entry name" value="bHLH_dom"/>
</dbReference>
<dbReference type="GO" id="GO:0003677">
    <property type="term" value="F:DNA binding"/>
    <property type="evidence" value="ECO:0007669"/>
    <property type="project" value="UniProtKB-KW"/>
</dbReference>
<gene>
    <name evidence="3" type="ORF">OCS_06751</name>
</gene>
<dbReference type="eggNOG" id="ENOG502S6BC">
    <property type="taxonomic scope" value="Eukaryota"/>
</dbReference>
<dbReference type="SMART" id="SM00353">
    <property type="entry name" value="HLH"/>
    <property type="match status" value="1"/>
</dbReference>
<dbReference type="HOGENOM" id="CLU_021798_0_0_1"/>
<dbReference type="PANTHER" id="PTHR46266">
    <property type="entry name" value="TRANSCRIPTION FACTOR TT8"/>
    <property type="match status" value="1"/>
</dbReference>